<evidence type="ECO:0000256" key="1">
    <source>
        <dbReference type="SAM" id="MobiDB-lite"/>
    </source>
</evidence>
<comment type="caution">
    <text evidence="3">The sequence shown here is derived from an EMBL/GenBank/DDBJ whole genome shotgun (WGS) entry which is preliminary data.</text>
</comment>
<dbReference type="AlphaFoldDB" id="A0AAD6Y3Y4"/>
<protein>
    <submittedName>
        <fullName evidence="3">Uncharacterized protein</fullName>
    </submittedName>
</protein>
<name>A0AAD6Y3Y4_9AGAR</name>
<feature type="region of interest" description="Disordered" evidence="1">
    <location>
        <begin position="204"/>
        <end position="266"/>
    </location>
</feature>
<reference evidence="3" key="1">
    <citation type="submission" date="2023-03" db="EMBL/GenBank/DDBJ databases">
        <title>Massive genome expansion in bonnet fungi (Mycena s.s.) driven by repeated elements and novel gene families across ecological guilds.</title>
        <authorList>
            <consortium name="Lawrence Berkeley National Laboratory"/>
            <person name="Harder C.B."/>
            <person name="Miyauchi S."/>
            <person name="Viragh M."/>
            <person name="Kuo A."/>
            <person name="Thoen E."/>
            <person name="Andreopoulos B."/>
            <person name="Lu D."/>
            <person name="Skrede I."/>
            <person name="Drula E."/>
            <person name="Henrissat B."/>
            <person name="Morin E."/>
            <person name="Kohler A."/>
            <person name="Barry K."/>
            <person name="LaButti K."/>
            <person name="Morin E."/>
            <person name="Salamov A."/>
            <person name="Lipzen A."/>
            <person name="Mereny Z."/>
            <person name="Hegedus B."/>
            <person name="Baldrian P."/>
            <person name="Stursova M."/>
            <person name="Weitz H."/>
            <person name="Taylor A."/>
            <person name="Grigoriev I.V."/>
            <person name="Nagy L.G."/>
            <person name="Martin F."/>
            <person name="Kauserud H."/>
        </authorList>
    </citation>
    <scope>NUCLEOTIDE SEQUENCE</scope>
    <source>
        <strain evidence="3">9144</strain>
    </source>
</reference>
<evidence type="ECO:0000313" key="4">
    <source>
        <dbReference type="Proteomes" id="UP001219525"/>
    </source>
</evidence>
<feature type="chain" id="PRO_5042242372" evidence="2">
    <location>
        <begin position="20"/>
        <end position="323"/>
    </location>
</feature>
<organism evidence="3 4">
    <name type="scientific">Mycena pura</name>
    <dbReference type="NCBI Taxonomy" id="153505"/>
    <lineage>
        <taxon>Eukaryota</taxon>
        <taxon>Fungi</taxon>
        <taxon>Dikarya</taxon>
        <taxon>Basidiomycota</taxon>
        <taxon>Agaricomycotina</taxon>
        <taxon>Agaricomycetes</taxon>
        <taxon>Agaricomycetidae</taxon>
        <taxon>Agaricales</taxon>
        <taxon>Marasmiineae</taxon>
        <taxon>Mycenaceae</taxon>
        <taxon>Mycena</taxon>
    </lineage>
</organism>
<keyword evidence="2" id="KW-0732">Signal</keyword>
<gene>
    <name evidence="3" type="ORF">GGX14DRAFT_593301</name>
</gene>
<dbReference type="EMBL" id="JARJCW010000111">
    <property type="protein sequence ID" value="KAJ7193176.1"/>
    <property type="molecule type" value="Genomic_DNA"/>
</dbReference>
<dbReference type="Proteomes" id="UP001219525">
    <property type="component" value="Unassembled WGS sequence"/>
</dbReference>
<proteinExistence type="predicted"/>
<feature type="compositionally biased region" description="Basic and acidic residues" evidence="1">
    <location>
        <begin position="219"/>
        <end position="228"/>
    </location>
</feature>
<evidence type="ECO:0000256" key="2">
    <source>
        <dbReference type="SAM" id="SignalP"/>
    </source>
</evidence>
<evidence type="ECO:0000313" key="3">
    <source>
        <dbReference type="EMBL" id="KAJ7193176.1"/>
    </source>
</evidence>
<sequence>MSLSNTTAIKSMLLPLVLSFCRSVMKYNDPEYSGIADNTPPEEIAPEFIKLCWRHGKEPINNFKLLVSPKQYARIQDVFYIDSKESLEEFSTFIYGLGHNEISDWWKHKEMHHWIIPCIVKSQSRNPSRGPQLPVLSSMARVLRLPARVLSKINSVSTGDEMCTGVTCAVPEELLAKWQQPPAPSTSFKASRRYSPFCALRAPLPRAAAPPPHAENEDERTPERHEQDFVPPERAPRSGDRGWSVAPGDGRAAPEAPAGGTNSGLLARSSHVHVPARRTWLALAHARHRLGPEPEQPEQLQLHATHVGSKNCVLLQVGDSDYR</sequence>
<keyword evidence="4" id="KW-1185">Reference proteome</keyword>
<accession>A0AAD6Y3Y4</accession>
<feature type="signal peptide" evidence="2">
    <location>
        <begin position="1"/>
        <end position="19"/>
    </location>
</feature>